<name>A0A5C3PBV9_9APHY</name>
<dbReference type="SUPFAM" id="SSF52047">
    <property type="entry name" value="RNI-like"/>
    <property type="match status" value="1"/>
</dbReference>
<accession>A0A5C3PBV9</accession>
<feature type="domain" description="F-box" evidence="1">
    <location>
        <begin position="1"/>
        <end position="53"/>
    </location>
</feature>
<dbReference type="STRING" id="1314778.A0A5C3PBV9"/>
<dbReference type="PROSITE" id="PS50181">
    <property type="entry name" value="FBOX"/>
    <property type="match status" value="1"/>
</dbReference>
<dbReference type="InterPro" id="IPR001810">
    <property type="entry name" value="F-box_dom"/>
</dbReference>
<dbReference type="InParanoid" id="A0A5C3PBV9"/>
<dbReference type="Gene3D" id="3.80.10.10">
    <property type="entry name" value="Ribonuclease Inhibitor"/>
    <property type="match status" value="1"/>
</dbReference>
<evidence type="ECO:0000313" key="2">
    <source>
        <dbReference type="EMBL" id="TFK86409.1"/>
    </source>
</evidence>
<dbReference type="AlphaFoldDB" id="A0A5C3PBV9"/>
<proteinExistence type="predicted"/>
<keyword evidence="3" id="KW-1185">Reference proteome</keyword>
<evidence type="ECO:0000313" key="3">
    <source>
        <dbReference type="Proteomes" id="UP000308197"/>
    </source>
</evidence>
<dbReference type="InterPro" id="IPR032675">
    <property type="entry name" value="LRR_dom_sf"/>
</dbReference>
<reference evidence="2 3" key="1">
    <citation type="journal article" date="2019" name="Nat. Ecol. Evol.">
        <title>Megaphylogeny resolves global patterns of mushroom evolution.</title>
        <authorList>
            <person name="Varga T."/>
            <person name="Krizsan K."/>
            <person name="Foldi C."/>
            <person name="Dima B."/>
            <person name="Sanchez-Garcia M."/>
            <person name="Sanchez-Ramirez S."/>
            <person name="Szollosi G.J."/>
            <person name="Szarkandi J.G."/>
            <person name="Papp V."/>
            <person name="Albert L."/>
            <person name="Andreopoulos W."/>
            <person name="Angelini C."/>
            <person name="Antonin V."/>
            <person name="Barry K.W."/>
            <person name="Bougher N.L."/>
            <person name="Buchanan P."/>
            <person name="Buyck B."/>
            <person name="Bense V."/>
            <person name="Catcheside P."/>
            <person name="Chovatia M."/>
            <person name="Cooper J."/>
            <person name="Damon W."/>
            <person name="Desjardin D."/>
            <person name="Finy P."/>
            <person name="Geml J."/>
            <person name="Haridas S."/>
            <person name="Hughes K."/>
            <person name="Justo A."/>
            <person name="Karasinski D."/>
            <person name="Kautmanova I."/>
            <person name="Kiss B."/>
            <person name="Kocsube S."/>
            <person name="Kotiranta H."/>
            <person name="LaButti K.M."/>
            <person name="Lechner B.E."/>
            <person name="Liimatainen K."/>
            <person name="Lipzen A."/>
            <person name="Lukacs Z."/>
            <person name="Mihaltcheva S."/>
            <person name="Morgado L.N."/>
            <person name="Niskanen T."/>
            <person name="Noordeloos M.E."/>
            <person name="Ohm R.A."/>
            <person name="Ortiz-Santana B."/>
            <person name="Ovrebo C."/>
            <person name="Racz N."/>
            <person name="Riley R."/>
            <person name="Savchenko A."/>
            <person name="Shiryaev A."/>
            <person name="Soop K."/>
            <person name="Spirin V."/>
            <person name="Szebenyi C."/>
            <person name="Tomsovsky M."/>
            <person name="Tulloss R.E."/>
            <person name="Uehling J."/>
            <person name="Grigoriev I.V."/>
            <person name="Vagvolgyi C."/>
            <person name="Papp T."/>
            <person name="Martin F.M."/>
            <person name="Miettinen O."/>
            <person name="Hibbett D.S."/>
            <person name="Nagy L.G."/>
        </authorList>
    </citation>
    <scope>NUCLEOTIDE SEQUENCE [LARGE SCALE GENOMIC DNA]</scope>
    <source>
        <strain evidence="2 3">HHB13444</strain>
    </source>
</reference>
<sequence length="475" mass="53251">MNSLLTLPHDVLVPVLQLLTQHDAVQLARVSRAAHTIAMPRVLSHVELGWERGTRINAVARGRSPQVASFTSLILRNPDDYAHHIKALTLHWNAVVHISGVSEGNLAHLPSLVDVLRLSSNLRKLDIDMAESLLALSSELADVVAGHVRLQELKMESVGDKALSLLARMEAGLREVVLQEVRGVFVFDCLRPHIGTLEVLRLKDFNEVTPPRDGDSWSCVHTLELHGYNAHPPVTSLPLAFPHVRHLSMNSAVYGRTSLDESLMKPIAWSSLDVLELSHVWLNLITPVRVLHLSIIHRDGFAPLFFEHVQPAALVLPLYDETRWLPSVQSASKSLGSLQYLQLRRSDTMLWFSHETGEVRRHRFMDTLRNLAELRLTLRAISLCHAPHPAPEDDLPAAREHMAKAIVNLFPTVELVGFGYHEFIFDTPTDYSPTIWYRVGRTRTEDEDTLVAEAAKPVEISGITEYVENLGRTAE</sequence>
<dbReference type="Proteomes" id="UP000308197">
    <property type="component" value="Unassembled WGS sequence"/>
</dbReference>
<gene>
    <name evidence="2" type="ORF">K466DRAFT_663799</name>
</gene>
<evidence type="ECO:0000259" key="1">
    <source>
        <dbReference type="PROSITE" id="PS50181"/>
    </source>
</evidence>
<protein>
    <recommendedName>
        <fullName evidence="1">F-box domain-containing protein</fullName>
    </recommendedName>
</protein>
<organism evidence="2 3">
    <name type="scientific">Polyporus arcularius HHB13444</name>
    <dbReference type="NCBI Taxonomy" id="1314778"/>
    <lineage>
        <taxon>Eukaryota</taxon>
        <taxon>Fungi</taxon>
        <taxon>Dikarya</taxon>
        <taxon>Basidiomycota</taxon>
        <taxon>Agaricomycotina</taxon>
        <taxon>Agaricomycetes</taxon>
        <taxon>Polyporales</taxon>
        <taxon>Polyporaceae</taxon>
        <taxon>Polyporus</taxon>
    </lineage>
</organism>
<dbReference type="EMBL" id="ML211201">
    <property type="protein sequence ID" value="TFK86409.1"/>
    <property type="molecule type" value="Genomic_DNA"/>
</dbReference>